<sequence length="315" mass="33529">MTQWGAVTTLETLPSLGLEPVCLEVEDLPVLAEQGERRSLTAGIRGLYQTCHMFDLTIVVGRQRFPAHRAVLASLSRRCCDKVQQALQAADVSTETATAAGADLGVPPPAAAAAQPEAPVGVAVASTSTVPAASASATSSFCRPELHLEGIEDPEAVRILLDVVYGLADDYTARRLASSDDANKDVLRLARQLDLPFLEAMAAQKMVQDLSSANVVSRLATCRDFELREVYSAIEQELVENKSALQEVSNAADVLQHPELLQSLLVMTASVHRPVSSYVAPKPTGGVKRAAEEQTGAAKQMEKSRKVMTARAAGA</sequence>
<dbReference type="Proteomes" id="UP000654075">
    <property type="component" value="Unassembled WGS sequence"/>
</dbReference>
<dbReference type="EMBL" id="CAJNNV010033104">
    <property type="protein sequence ID" value="CAE8642099.1"/>
    <property type="molecule type" value="Genomic_DNA"/>
</dbReference>
<reference evidence="3" key="1">
    <citation type="submission" date="2021-02" db="EMBL/GenBank/DDBJ databases">
        <authorList>
            <person name="Dougan E. K."/>
            <person name="Rhodes N."/>
            <person name="Thang M."/>
            <person name="Chan C."/>
        </authorList>
    </citation>
    <scope>NUCLEOTIDE SEQUENCE</scope>
</reference>
<proteinExistence type="predicted"/>
<protein>
    <recommendedName>
        <fullName evidence="2">BTB domain-containing protein</fullName>
    </recommendedName>
</protein>
<dbReference type="CDD" id="cd18186">
    <property type="entry name" value="BTB_POZ_ZBTB_KLHL-like"/>
    <property type="match status" value="1"/>
</dbReference>
<evidence type="ECO:0000313" key="4">
    <source>
        <dbReference type="Proteomes" id="UP000654075"/>
    </source>
</evidence>
<comment type="caution">
    <text evidence="3">The sequence shown here is derived from an EMBL/GenBank/DDBJ whole genome shotgun (WGS) entry which is preliminary data.</text>
</comment>
<feature type="domain" description="BTB" evidence="2">
    <location>
        <begin position="54"/>
        <end position="210"/>
    </location>
</feature>
<evidence type="ECO:0000313" key="3">
    <source>
        <dbReference type="EMBL" id="CAE8642099.1"/>
    </source>
</evidence>
<accession>A0A813HTB7</accession>
<evidence type="ECO:0000256" key="1">
    <source>
        <dbReference type="SAM" id="MobiDB-lite"/>
    </source>
</evidence>
<keyword evidence="4" id="KW-1185">Reference proteome</keyword>
<dbReference type="Gene3D" id="3.30.710.10">
    <property type="entry name" value="Potassium Channel Kv1.1, Chain A"/>
    <property type="match status" value="1"/>
</dbReference>
<dbReference type="AlphaFoldDB" id="A0A813HTB7"/>
<dbReference type="SMART" id="SM00225">
    <property type="entry name" value="BTB"/>
    <property type="match status" value="1"/>
</dbReference>
<feature type="region of interest" description="Disordered" evidence="1">
    <location>
        <begin position="280"/>
        <end position="315"/>
    </location>
</feature>
<evidence type="ECO:0000259" key="2">
    <source>
        <dbReference type="SMART" id="SM00225"/>
    </source>
</evidence>
<gene>
    <name evidence="3" type="ORF">PGLA1383_LOCUS56630</name>
</gene>
<dbReference type="SUPFAM" id="SSF54695">
    <property type="entry name" value="POZ domain"/>
    <property type="match status" value="1"/>
</dbReference>
<dbReference type="OrthoDB" id="429700at2759"/>
<dbReference type="InterPro" id="IPR011333">
    <property type="entry name" value="SKP1/BTB/POZ_sf"/>
</dbReference>
<name>A0A813HTB7_POLGL</name>
<dbReference type="InterPro" id="IPR000210">
    <property type="entry name" value="BTB/POZ_dom"/>
</dbReference>
<organism evidence="3 4">
    <name type="scientific">Polarella glacialis</name>
    <name type="common">Dinoflagellate</name>
    <dbReference type="NCBI Taxonomy" id="89957"/>
    <lineage>
        <taxon>Eukaryota</taxon>
        <taxon>Sar</taxon>
        <taxon>Alveolata</taxon>
        <taxon>Dinophyceae</taxon>
        <taxon>Suessiales</taxon>
        <taxon>Suessiaceae</taxon>
        <taxon>Polarella</taxon>
    </lineage>
</organism>
<dbReference type="Pfam" id="PF00651">
    <property type="entry name" value="BTB"/>
    <property type="match status" value="1"/>
</dbReference>